<dbReference type="RefSeq" id="WP_354219373.1">
    <property type="nucleotide sequence ID" value="NZ_JBEPMX010000003.1"/>
</dbReference>
<dbReference type="InterPro" id="IPR029016">
    <property type="entry name" value="GAF-like_dom_sf"/>
</dbReference>
<dbReference type="Gene3D" id="3.20.20.450">
    <property type="entry name" value="EAL domain"/>
    <property type="match status" value="2"/>
</dbReference>
<name>A0ABV2KT55_9BACI</name>
<dbReference type="PROSITE" id="PS50883">
    <property type="entry name" value="EAL"/>
    <property type="match status" value="1"/>
</dbReference>
<dbReference type="Pfam" id="PF13185">
    <property type="entry name" value="GAF_2"/>
    <property type="match status" value="1"/>
</dbReference>
<feature type="domain" description="EAL" evidence="1">
    <location>
        <begin position="163"/>
        <end position="339"/>
    </location>
</feature>
<keyword evidence="3" id="KW-1185">Reference proteome</keyword>
<dbReference type="EMBL" id="JBEPMX010000003">
    <property type="protein sequence ID" value="MET3682762.1"/>
    <property type="molecule type" value="Genomic_DNA"/>
</dbReference>
<sequence>MKFFEERFESSKATIMLLNETGEYFVDGVTYSFPESVLRQYFGTELYDGVGVCGNAVCRKELTVLPNIDEGPNWDALRDMMDGLSLKSCWSLPVMRHESDEVVGVLTVYSSEVKEPTRAELEIVESYKALLSLIMNDYYERYRGERANLQADETLPPASLSEREKYLFMIRRGIDEGQIRPHYQPIMNQMGDVYGFEVLVRWPPPERGIIPPNHFIPFAEEEGLIDEIDQYVAEYACREMKRVMDETGQQFVLTINVSANHIVKRHFTDWKICEAIVGLAHSLGLKVVAEGVEKLEQLNVLHQMDCELYQGYYYQKPIDVGTLEDYVTTVNWAKHEDLA</sequence>
<evidence type="ECO:0000259" key="1">
    <source>
        <dbReference type="PROSITE" id="PS50883"/>
    </source>
</evidence>
<evidence type="ECO:0000313" key="2">
    <source>
        <dbReference type="EMBL" id="MET3682762.1"/>
    </source>
</evidence>
<dbReference type="SUPFAM" id="SSF141868">
    <property type="entry name" value="EAL domain-like"/>
    <property type="match status" value="1"/>
</dbReference>
<accession>A0ABV2KT55</accession>
<comment type="caution">
    <text evidence="2">The sequence shown here is derived from an EMBL/GenBank/DDBJ whole genome shotgun (WGS) entry which is preliminary data.</text>
</comment>
<dbReference type="InterPro" id="IPR001633">
    <property type="entry name" value="EAL_dom"/>
</dbReference>
<protein>
    <recommendedName>
        <fullName evidence="1">EAL domain-containing protein</fullName>
    </recommendedName>
</protein>
<dbReference type="PANTHER" id="PTHR33121">
    <property type="entry name" value="CYCLIC DI-GMP PHOSPHODIESTERASE PDEF"/>
    <property type="match status" value="1"/>
</dbReference>
<reference evidence="2 3" key="1">
    <citation type="submission" date="2024-06" db="EMBL/GenBank/DDBJ databases">
        <title>Genomic Encyclopedia of Type Strains, Phase IV (KMG-IV): sequencing the most valuable type-strain genomes for metagenomic binning, comparative biology and taxonomic classification.</title>
        <authorList>
            <person name="Goeker M."/>
        </authorList>
    </citation>
    <scope>NUCLEOTIDE SEQUENCE [LARGE SCALE GENOMIC DNA]</scope>
    <source>
        <strain evidence="2 3">DSM 23520</strain>
    </source>
</reference>
<dbReference type="PANTHER" id="PTHR33121:SF70">
    <property type="entry name" value="SIGNALING PROTEIN YKOW"/>
    <property type="match status" value="1"/>
</dbReference>
<dbReference type="InterPro" id="IPR035919">
    <property type="entry name" value="EAL_sf"/>
</dbReference>
<dbReference type="Proteomes" id="UP001549167">
    <property type="component" value="Unassembled WGS sequence"/>
</dbReference>
<dbReference type="Gene3D" id="3.30.450.40">
    <property type="match status" value="1"/>
</dbReference>
<proteinExistence type="predicted"/>
<dbReference type="SUPFAM" id="SSF55781">
    <property type="entry name" value="GAF domain-like"/>
    <property type="match status" value="1"/>
</dbReference>
<dbReference type="InterPro" id="IPR003018">
    <property type="entry name" value="GAF"/>
</dbReference>
<gene>
    <name evidence="2" type="ORF">ABID56_000852</name>
</gene>
<dbReference type="SMART" id="SM00052">
    <property type="entry name" value="EAL"/>
    <property type="match status" value="1"/>
</dbReference>
<dbReference type="Pfam" id="PF00563">
    <property type="entry name" value="EAL"/>
    <property type="match status" value="2"/>
</dbReference>
<dbReference type="CDD" id="cd01948">
    <property type="entry name" value="EAL"/>
    <property type="match status" value="1"/>
</dbReference>
<evidence type="ECO:0000313" key="3">
    <source>
        <dbReference type="Proteomes" id="UP001549167"/>
    </source>
</evidence>
<organism evidence="2 3">
    <name type="scientific">Alkalibacillus flavidus</name>
    <dbReference type="NCBI Taxonomy" id="546021"/>
    <lineage>
        <taxon>Bacteria</taxon>
        <taxon>Bacillati</taxon>
        <taxon>Bacillota</taxon>
        <taxon>Bacilli</taxon>
        <taxon>Bacillales</taxon>
        <taxon>Bacillaceae</taxon>
        <taxon>Alkalibacillus</taxon>
    </lineage>
</organism>
<dbReference type="InterPro" id="IPR050706">
    <property type="entry name" value="Cyclic-di-GMP_PDE-like"/>
</dbReference>